<proteinExistence type="predicted"/>
<accession>A0A182IXS5</accession>
<evidence type="ECO:0000313" key="1">
    <source>
        <dbReference type="EnsemblMetazoa" id="AATE007544-PA.1"/>
    </source>
</evidence>
<protein>
    <submittedName>
        <fullName evidence="1">Uncharacterized protein</fullName>
    </submittedName>
</protein>
<dbReference type="VEuPathDB" id="VectorBase:AATE007544"/>
<dbReference type="AlphaFoldDB" id="A0A182IXS5"/>
<dbReference type="EnsemblMetazoa" id="AATE007544-RA">
    <property type="protein sequence ID" value="AATE007544-PA.1"/>
    <property type="gene ID" value="AATE007544"/>
</dbReference>
<sequence>MRFRGHAAAADAAAITAEGAFVKWENGLFGWQTVMHSASPSAAPPSNGFSPLIFNNDLLVNHYRRLLHPVAAAVPRLPNGANGYNDVPDLPLKMGPRAPIQPTLVAEVENKHFKPGHTLKGPPTDIEMPLAETRFKYYSRIQRKCTLYGRASFTYLWLQQLAIGIGDVAEAATTGMLMRSHSV</sequence>
<reference evidence="1" key="1">
    <citation type="submission" date="2022-08" db="UniProtKB">
        <authorList>
            <consortium name="EnsemblMetazoa"/>
        </authorList>
    </citation>
    <scope>IDENTIFICATION</scope>
    <source>
        <strain evidence="1">EBRO</strain>
    </source>
</reference>
<organism evidence="1">
    <name type="scientific">Anopheles atroparvus</name>
    <name type="common">European mosquito</name>
    <dbReference type="NCBI Taxonomy" id="41427"/>
    <lineage>
        <taxon>Eukaryota</taxon>
        <taxon>Metazoa</taxon>
        <taxon>Ecdysozoa</taxon>
        <taxon>Arthropoda</taxon>
        <taxon>Hexapoda</taxon>
        <taxon>Insecta</taxon>
        <taxon>Pterygota</taxon>
        <taxon>Neoptera</taxon>
        <taxon>Endopterygota</taxon>
        <taxon>Diptera</taxon>
        <taxon>Nematocera</taxon>
        <taxon>Culicoidea</taxon>
        <taxon>Culicidae</taxon>
        <taxon>Anophelinae</taxon>
        <taxon>Anopheles</taxon>
    </lineage>
</organism>
<name>A0A182IXS5_ANOAO</name>